<dbReference type="InterPro" id="IPR050625">
    <property type="entry name" value="ParA/MinD_ATPase"/>
</dbReference>
<dbReference type="Pfam" id="PF01656">
    <property type="entry name" value="CbiA"/>
    <property type="match status" value="1"/>
</dbReference>
<feature type="domain" description="CobQ/CobB/MinD/ParA nucleotide binding" evidence="1">
    <location>
        <begin position="7"/>
        <end position="230"/>
    </location>
</feature>
<gene>
    <name evidence="2" type="ORF">E4K67_17900</name>
</gene>
<accession>A0A4Z0R2I1</accession>
<dbReference type="GO" id="GO:0016887">
    <property type="term" value="F:ATP hydrolysis activity"/>
    <property type="evidence" value="ECO:0007669"/>
    <property type="project" value="TreeGrafter"/>
</dbReference>
<dbReference type="GO" id="GO:0005829">
    <property type="term" value="C:cytosol"/>
    <property type="evidence" value="ECO:0007669"/>
    <property type="project" value="TreeGrafter"/>
</dbReference>
<dbReference type="AlphaFoldDB" id="A0A4Z0R2I1"/>
<evidence type="ECO:0000313" key="2">
    <source>
        <dbReference type="EMBL" id="TGE36968.1"/>
    </source>
</evidence>
<reference evidence="2 3" key="1">
    <citation type="submission" date="2019-03" db="EMBL/GenBank/DDBJ databases">
        <title>Draft Genome Sequence of Desulfosporosinus fructosivorans Strain 63.6F, Isolated from Marine Sediment in the Baltic Sea.</title>
        <authorList>
            <person name="Hausmann B."/>
            <person name="Vandieken V."/>
            <person name="Pjevac P."/>
            <person name="Schreck K."/>
            <person name="Herbold C.W."/>
            <person name="Loy A."/>
        </authorList>
    </citation>
    <scope>NUCLEOTIDE SEQUENCE [LARGE SCALE GENOMIC DNA]</scope>
    <source>
        <strain evidence="2 3">63.6F</strain>
    </source>
</reference>
<dbReference type="PANTHER" id="PTHR43384:SF7">
    <property type="entry name" value="CARBON-MONOXIDE DEHYDROGENASE ACCESSORY PROTEIN"/>
    <property type="match status" value="1"/>
</dbReference>
<dbReference type="InterPro" id="IPR027417">
    <property type="entry name" value="P-loop_NTPase"/>
</dbReference>
<dbReference type="PANTHER" id="PTHR43384">
    <property type="entry name" value="SEPTUM SITE-DETERMINING PROTEIN MIND HOMOLOG, CHLOROPLASTIC-RELATED"/>
    <property type="match status" value="1"/>
</dbReference>
<sequence length="255" mass="27520">MAKAKYIAVAGKGGVGKTTFTALLLRQLVSQQKGISILAVDADPNANLGEALGLTVTATISELLEQSKDPKAIPAGMPKNIFIEYKLQQSLVESKDIDLLVMGGPQGAGCYCYPNDLLRKYLETIGENYDYVAVDSEAGLEHISRRTIPHIDCMFVISDSSARGIRSAGRVHDLIRGLKSAVETIYLIVTKSTEGSMESLKEEIERTGLTLIGDIPLDPLVVEYDLAGKPLFDLPDDAVSVKAVESILHRAGIFN</sequence>
<dbReference type="InterPro" id="IPR014433">
    <property type="entry name" value="CooC"/>
</dbReference>
<dbReference type="SUPFAM" id="SSF52540">
    <property type="entry name" value="P-loop containing nucleoside triphosphate hydrolases"/>
    <property type="match status" value="1"/>
</dbReference>
<comment type="caution">
    <text evidence="2">The sequence shown here is derived from an EMBL/GenBank/DDBJ whole genome shotgun (WGS) entry which is preliminary data.</text>
</comment>
<name>A0A4Z0R2I1_9FIRM</name>
<proteinExistence type="predicted"/>
<dbReference type="Gene3D" id="3.40.50.300">
    <property type="entry name" value="P-loop containing nucleotide triphosphate hydrolases"/>
    <property type="match status" value="1"/>
</dbReference>
<organism evidence="2 3">
    <name type="scientific">Desulfosporosinus fructosivorans</name>
    <dbReference type="NCBI Taxonomy" id="2018669"/>
    <lineage>
        <taxon>Bacteria</taxon>
        <taxon>Bacillati</taxon>
        <taxon>Bacillota</taxon>
        <taxon>Clostridia</taxon>
        <taxon>Eubacteriales</taxon>
        <taxon>Desulfitobacteriaceae</taxon>
        <taxon>Desulfosporosinus</taxon>
    </lineage>
</organism>
<dbReference type="RefSeq" id="WP_135549132.1">
    <property type="nucleotide sequence ID" value="NZ_SPQQ01000006.1"/>
</dbReference>
<dbReference type="GO" id="GO:0009898">
    <property type="term" value="C:cytoplasmic side of plasma membrane"/>
    <property type="evidence" value="ECO:0007669"/>
    <property type="project" value="TreeGrafter"/>
</dbReference>
<evidence type="ECO:0000313" key="3">
    <source>
        <dbReference type="Proteomes" id="UP000298460"/>
    </source>
</evidence>
<dbReference type="EMBL" id="SPQQ01000006">
    <property type="protein sequence ID" value="TGE36968.1"/>
    <property type="molecule type" value="Genomic_DNA"/>
</dbReference>
<keyword evidence="3" id="KW-1185">Reference proteome</keyword>
<dbReference type="PIRSF" id="PIRSF005647">
    <property type="entry name" value="CooC"/>
    <property type="match status" value="1"/>
</dbReference>
<dbReference type="GO" id="GO:0051782">
    <property type="term" value="P:negative regulation of cell division"/>
    <property type="evidence" value="ECO:0007669"/>
    <property type="project" value="TreeGrafter"/>
</dbReference>
<dbReference type="OrthoDB" id="9779073at2"/>
<protein>
    <submittedName>
        <fullName evidence="2">Carbon monoxide dehydrogenase</fullName>
    </submittedName>
</protein>
<dbReference type="InterPro" id="IPR002586">
    <property type="entry name" value="CobQ/CobB/MinD/ParA_Nub-bd_dom"/>
</dbReference>
<dbReference type="GO" id="GO:0005524">
    <property type="term" value="F:ATP binding"/>
    <property type="evidence" value="ECO:0007669"/>
    <property type="project" value="TreeGrafter"/>
</dbReference>
<evidence type="ECO:0000259" key="1">
    <source>
        <dbReference type="Pfam" id="PF01656"/>
    </source>
</evidence>
<dbReference type="Proteomes" id="UP000298460">
    <property type="component" value="Unassembled WGS sequence"/>
</dbReference>